<sequence length="302" mass="32560">MNPPPPSGHQYRIASGDQEATVVEVGGGLRTYTVAGDPVLDGYEVDEMAGGGRGQHLIPWPNRIRDGQYRFEDEDLQLALTEPGRHNASHGLVRWSSWRPALEAADRLVMVLDLHPQPGYPFSLGLSVEYRLGAGGLSVATTATNRGDRACPYGVGAHPYLTVGTDLVDAARLHVPAQTRLEADDRGIPTGSTAVDGTPYDFRTARPIGDAVLDTAYTDLTANDAVLVAPDGRQATVWWDSSYRWLMVFTGDTLDPGRRRKGVALEPMTCAPNAFVTGDGLRVLQPEQSWTTTWGIAAGPGR</sequence>
<dbReference type="InterPro" id="IPR011013">
    <property type="entry name" value="Gal_mutarotase_sf_dom"/>
</dbReference>
<proteinExistence type="predicted"/>
<dbReference type="InterPro" id="IPR037480">
    <property type="entry name" value="YihR-like"/>
</dbReference>
<dbReference type="EMBL" id="CADCTB010000095">
    <property type="protein sequence ID" value="CAA9237239.1"/>
    <property type="molecule type" value="Genomic_DNA"/>
</dbReference>
<dbReference type="GO" id="GO:0030246">
    <property type="term" value="F:carbohydrate binding"/>
    <property type="evidence" value="ECO:0007669"/>
    <property type="project" value="InterPro"/>
</dbReference>
<accession>A0A6J4HY05</accession>
<dbReference type="PANTHER" id="PTHR10091:SF0">
    <property type="entry name" value="GALACTOSE MUTAROTASE"/>
    <property type="match status" value="1"/>
</dbReference>
<dbReference type="GO" id="GO:0004034">
    <property type="term" value="F:aldose 1-epimerase activity"/>
    <property type="evidence" value="ECO:0007669"/>
    <property type="project" value="TreeGrafter"/>
</dbReference>
<dbReference type="AlphaFoldDB" id="A0A6J4HY05"/>
<dbReference type="Gene3D" id="2.70.98.10">
    <property type="match status" value="1"/>
</dbReference>
<gene>
    <name evidence="1" type="ORF">AVDCRST_MAG10-1419</name>
</gene>
<dbReference type="Pfam" id="PF01263">
    <property type="entry name" value="Aldose_epim"/>
    <property type="match status" value="1"/>
</dbReference>
<dbReference type="GO" id="GO:0033499">
    <property type="term" value="P:galactose catabolic process via UDP-galactose, Leloir pathway"/>
    <property type="evidence" value="ECO:0007669"/>
    <property type="project" value="TreeGrafter"/>
</dbReference>
<dbReference type="InterPro" id="IPR014718">
    <property type="entry name" value="GH-type_carb-bd"/>
</dbReference>
<dbReference type="GO" id="GO:0006006">
    <property type="term" value="P:glucose metabolic process"/>
    <property type="evidence" value="ECO:0007669"/>
    <property type="project" value="TreeGrafter"/>
</dbReference>
<organism evidence="1">
    <name type="scientific">uncultured Acidimicrobiales bacterium</name>
    <dbReference type="NCBI Taxonomy" id="310071"/>
    <lineage>
        <taxon>Bacteria</taxon>
        <taxon>Bacillati</taxon>
        <taxon>Actinomycetota</taxon>
        <taxon>Acidimicrobiia</taxon>
        <taxon>Acidimicrobiales</taxon>
        <taxon>environmental samples</taxon>
    </lineage>
</organism>
<name>A0A6J4HY05_9ACTN</name>
<dbReference type="PANTHER" id="PTHR10091">
    <property type="entry name" value="ALDOSE-1-EPIMERASE"/>
    <property type="match status" value="1"/>
</dbReference>
<evidence type="ECO:0000313" key="1">
    <source>
        <dbReference type="EMBL" id="CAA9237239.1"/>
    </source>
</evidence>
<dbReference type="SUPFAM" id="SSF74650">
    <property type="entry name" value="Galactose mutarotase-like"/>
    <property type="match status" value="1"/>
</dbReference>
<dbReference type="InterPro" id="IPR008183">
    <property type="entry name" value="Aldose_1/G6P_1-epimerase"/>
</dbReference>
<reference evidence="1" key="1">
    <citation type="submission" date="2020-02" db="EMBL/GenBank/DDBJ databases">
        <authorList>
            <person name="Meier V. D."/>
        </authorList>
    </citation>
    <scope>NUCLEOTIDE SEQUENCE</scope>
    <source>
        <strain evidence="1">AVDCRST_MAG10</strain>
    </source>
</reference>
<dbReference type="CDD" id="cd09022">
    <property type="entry name" value="Aldose_epim_Ec_YihR"/>
    <property type="match status" value="1"/>
</dbReference>
<protein>
    <submittedName>
        <fullName evidence="1">Putative aldose-1-epimerase</fullName>
    </submittedName>
</protein>